<gene>
    <name evidence="1" type="ORF">PACLA_8A035022</name>
</gene>
<evidence type="ECO:0000313" key="1">
    <source>
        <dbReference type="EMBL" id="CAB4022102.1"/>
    </source>
</evidence>
<keyword evidence="2" id="KW-1185">Reference proteome</keyword>
<dbReference type="EMBL" id="CACRXK020011802">
    <property type="protein sequence ID" value="CAB4022102.1"/>
    <property type="molecule type" value="Genomic_DNA"/>
</dbReference>
<evidence type="ECO:0000313" key="2">
    <source>
        <dbReference type="Proteomes" id="UP001152795"/>
    </source>
</evidence>
<sequence length="334" mass="38753">MAEEGRNVEAFLRYIPTQLDEAQRNLHSDNTNVLEFIQRRLEDSLHVLNVLVRRCTYLQIDECDNLLRHLISEVQQMDRQYDDLNSQSRILSEDRFCCPREDSVRGRPRYSTPNDAISGLHRIHRSWKEVSANIGVLPNADNVPCPNTLWWKEKHLCLWRASSHIVRHIDGHHKLIQWRMVTHGGIDGFMEREIRINRALNEFAADWNNHPLSTEDADSDNNMMMETMAVNFIAKLLTLSTKQNLIIKHEQDTYLLLISLEHCTKSVHESFEVFMSNSELSSNETGQARNSLSDNFINKRCNLTLAQVHVLDSNFVCGSNLDLMQYTRGHFLVA</sequence>
<proteinExistence type="predicted"/>
<organism evidence="1 2">
    <name type="scientific">Paramuricea clavata</name>
    <name type="common">Red gorgonian</name>
    <name type="synonym">Violescent sea-whip</name>
    <dbReference type="NCBI Taxonomy" id="317549"/>
    <lineage>
        <taxon>Eukaryota</taxon>
        <taxon>Metazoa</taxon>
        <taxon>Cnidaria</taxon>
        <taxon>Anthozoa</taxon>
        <taxon>Octocorallia</taxon>
        <taxon>Malacalcyonacea</taxon>
        <taxon>Plexauridae</taxon>
        <taxon>Paramuricea</taxon>
    </lineage>
</organism>
<reference evidence="1" key="1">
    <citation type="submission" date="2020-04" db="EMBL/GenBank/DDBJ databases">
        <authorList>
            <person name="Alioto T."/>
            <person name="Alioto T."/>
            <person name="Gomez Garrido J."/>
        </authorList>
    </citation>
    <scope>NUCLEOTIDE SEQUENCE</scope>
    <source>
        <strain evidence="1">A484AB</strain>
    </source>
</reference>
<name>A0A6S7K0W9_PARCT</name>
<accession>A0A6S7K0W9</accession>
<dbReference type="Proteomes" id="UP001152795">
    <property type="component" value="Unassembled WGS sequence"/>
</dbReference>
<dbReference type="AlphaFoldDB" id="A0A6S7K0W9"/>
<feature type="non-terminal residue" evidence="1">
    <location>
        <position position="334"/>
    </location>
</feature>
<comment type="caution">
    <text evidence="1">The sequence shown here is derived from an EMBL/GenBank/DDBJ whole genome shotgun (WGS) entry which is preliminary data.</text>
</comment>
<protein>
    <submittedName>
        <fullName evidence="1">Uncharacterized protein</fullName>
    </submittedName>
</protein>